<organism evidence="2 3">
    <name type="scientific">Kibdelosporangium banguiense</name>
    <dbReference type="NCBI Taxonomy" id="1365924"/>
    <lineage>
        <taxon>Bacteria</taxon>
        <taxon>Bacillati</taxon>
        <taxon>Actinomycetota</taxon>
        <taxon>Actinomycetes</taxon>
        <taxon>Pseudonocardiales</taxon>
        <taxon>Pseudonocardiaceae</taxon>
        <taxon>Kibdelosporangium</taxon>
    </lineage>
</organism>
<gene>
    <name evidence="2" type="ORF">JOF56_010385</name>
</gene>
<dbReference type="Pfam" id="PF13556">
    <property type="entry name" value="HTH_30"/>
    <property type="match status" value="1"/>
</dbReference>
<dbReference type="PANTHER" id="PTHR33744:SF17">
    <property type="entry name" value="CONSERVED PROTEIN"/>
    <property type="match status" value="1"/>
</dbReference>
<accession>A0ABS4U017</accession>
<dbReference type="PANTHER" id="PTHR33744">
    <property type="entry name" value="CARBOHYDRATE DIACID REGULATOR"/>
    <property type="match status" value="1"/>
</dbReference>
<evidence type="ECO:0000313" key="2">
    <source>
        <dbReference type="EMBL" id="MBP2330000.1"/>
    </source>
</evidence>
<protein>
    <submittedName>
        <fullName evidence="2">DNA-binding PucR family transcriptional regulator</fullName>
    </submittedName>
</protein>
<evidence type="ECO:0000259" key="1">
    <source>
        <dbReference type="Pfam" id="PF13556"/>
    </source>
</evidence>
<dbReference type="GO" id="GO:0003677">
    <property type="term" value="F:DNA binding"/>
    <property type="evidence" value="ECO:0007669"/>
    <property type="project" value="UniProtKB-KW"/>
</dbReference>
<dbReference type="EMBL" id="JAGINW010000001">
    <property type="protein sequence ID" value="MBP2330000.1"/>
    <property type="molecule type" value="Genomic_DNA"/>
</dbReference>
<reference evidence="2 3" key="1">
    <citation type="submission" date="2021-03" db="EMBL/GenBank/DDBJ databases">
        <title>Sequencing the genomes of 1000 actinobacteria strains.</title>
        <authorList>
            <person name="Klenk H.-P."/>
        </authorList>
    </citation>
    <scope>NUCLEOTIDE SEQUENCE [LARGE SCALE GENOMIC DNA]</scope>
    <source>
        <strain evidence="2 3">DSM 46670</strain>
    </source>
</reference>
<dbReference type="RefSeq" id="WP_209646681.1">
    <property type="nucleotide sequence ID" value="NZ_JAGINW010000001.1"/>
</dbReference>
<evidence type="ECO:0000313" key="3">
    <source>
        <dbReference type="Proteomes" id="UP001519332"/>
    </source>
</evidence>
<dbReference type="Gene3D" id="1.10.10.2840">
    <property type="entry name" value="PucR C-terminal helix-turn-helix domain"/>
    <property type="match status" value="1"/>
</dbReference>
<dbReference type="InterPro" id="IPR042070">
    <property type="entry name" value="PucR_C-HTH_sf"/>
</dbReference>
<sequence>MVSRSDKTLRQVLQALGDPLVEVLTAPRGLDDVVRDVVILDPEDDPDVRRGDVVLVIGLRGRAAIPTVRAAARRGALAVAVKGRDDALQQTATDIGVALLAVRPDARWEQVESLARASILAGVDADDETVSDLFSLAQTIAALTGGLVSIEDSASRVLAYSRSSDEVDELRRLSILGRQGPEQYLALLREWGVYQRLRESEQVERIEERPELGIRRRIAVGIHAGDQSLGAIWVQEGATPLTTQAERALLGAARVTALHLVRSRNNPAAPLRLRESLLEGLLDGHTTAAAVAANIGTDPKRPAGVVAFALTDDADRSTLELRRAELTNLIAVHTASYRRAALVTTLGARIYALLPDLHGTDGMLTLTKEIVAAARKHAGIAVRAAVGLAPDLSRTASARREADRVLDAELDAPVASINDVRAEVMVAELLALLAEHPEIRDPRLDHLTAEDTKGILVPSVLAYLEALGDVRAAADRLHIHPNTLRYRVRKAAETAGIDLDDPKQRLITQLQLSLR</sequence>
<name>A0ABS4U017_9PSEU</name>
<proteinExistence type="predicted"/>
<keyword evidence="3" id="KW-1185">Reference proteome</keyword>
<dbReference type="Proteomes" id="UP001519332">
    <property type="component" value="Unassembled WGS sequence"/>
</dbReference>
<dbReference type="InterPro" id="IPR025736">
    <property type="entry name" value="PucR_C-HTH_dom"/>
</dbReference>
<keyword evidence="2" id="KW-0238">DNA-binding</keyword>
<dbReference type="InterPro" id="IPR051448">
    <property type="entry name" value="CdaR-like_regulators"/>
</dbReference>
<feature type="domain" description="PucR C-terminal helix-turn-helix" evidence="1">
    <location>
        <begin position="456"/>
        <end position="512"/>
    </location>
</feature>
<comment type="caution">
    <text evidence="2">The sequence shown here is derived from an EMBL/GenBank/DDBJ whole genome shotgun (WGS) entry which is preliminary data.</text>
</comment>